<sequence length="150" mass="15407">MRGRGARPARGIALSIALAALIGGMAGRAQDTAGGQTSVQVSQEGKEVYEQICQACHMADAKGGGAAGAAVPALAGNPKLADKDYPITLLLKGRGGMPWMTDLLTPAQMAAVINYVRGHFNAFPGTVTEADIKRVSSAPPPVRECNTCGM</sequence>
<evidence type="ECO:0000256" key="1">
    <source>
        <dbReference type="ARBA" id="ARBA00022617"/>
    </source>
</evidence>
<dbReference type="Proteomes" id="UP000551327">
    <property type="component" value="Unassembled WGS sequence"/>
</dbReference>
<feature type="domain" description="Cytochrome c" evidence="6">
    <location>
        <begin position="40"/>
        <end position="120"/>
    </location>
</feature>
<organism evidence="7 8">
    <name type="scientific">Novosphingobium piscinae</name>
    <dbReference type="NCBI Taxonomy" id="1507448"/>
    <lineage>
        <taxon>Bacteria</taxon>
        <taxon>Pseudomonadati</taxon>
        <taxon>Pseudomonadota</taxon>
        <taxon>Alphaproteobacteria</taxon>
        <taxon>Sphingomonadales</taxon>
        <taxon>Sphingomonadaceae</taxon>
        <taxon>Novosphingobium</taxon>
    </lineage>
</organism>
<dbReference type="AlphaFoldDB" id="A0A7X1FZA1"/>
<accession>A0A7X1FZA1</accession>
<feature type="signal peptide" evidence="5">
    <location>
        <begin position="1"/>
        <end position="29"/>
    </location>
</feature>
<reference evidence="7 8" key="1">
    <citation type="submission" date="2020-08" db="EMBL/GenBank/DDBJ databases">
        <title>The genome sequence of type strain Novosphingobium piscinae KCTC 42194.</title>
        <authorList>
            <person name="Liu Y."/>
        </authorList>
    </citation>
    <scope>NUCLEOTIDE SEQUENCE [LARGE SCALE GENOMIC DNA]</scope>
    <source>
        <strain evidence="7 8">KCTC 42194</strain>
    </source>
</reference>
<evidence type="ECO:0000256" key="5">
    <source>
        <dbReference type="SAM" id="SignalP"/>
    </source>
</evidence>
<dbReference type="PANTHER" id="PTHR35008:SF9">
    <property type="entry name" value="CYTOCHROME C DOMAIN-CONTAINING PROTEIN"/>
    <property type="match status" value="1"/>
</dbReference>
<dbReference type="InterPro" id="IPR036909">
    <property type="entry name" value="Cyt_c-like_dom_sf"/>
</dbReference>
<dbReference type="EMBL" id="JACLAX010000010">
    <property type="protein sequence ID" value="MBC2669740.1"/>
    <property type="molecule type" value="Genomic_DNA"/>
</dbReference>
<dbReference type="SUPFAM" id="SSF46626">
    <property type="entry name" value="Cytochrome c"/>
    <property type="match status" value="1"/>
</dbReference>
<name>A0A7X1FZA1_9SPHN</name>
<keyword evidence="2 4" id="KW-0479">Metal-binding</keyword>
<evidence type="ECO:0000256" key="3">
    <source>
        <dbReference type="ARBA" id="ARBA00023004"/>
    </source>
</evidence>
<evidence type="ECO:0000313" key="7">
    <source>
        <dbReference type="EMBL" id="MBC2669740.1"/>
    </source>
</evidence>
<comment type="caution">
    <text evidence="7">The sequence shown here is derived from an EMBL/GenBank/DDBJ whole genome shotgun (WGS) entry which is preliminary data.</text>
</comment>
<dbReference type="InterPro" id="IPR051459">
    <property type="entry name" value="Cytochrome_c-type_DH"/>
</dbReference>
<dbReference type="GO" id="GO:0009055">
    <property type="term" value="F:electron transfer activity"/>
    <property type="evidence" value="ECO:0007669"/>
    <property type="project" value="InterPro"/>
</dbReference>
<evidence type="ECO:0000313" key="8">
    <source>
        <dbReference type="Proteomes" id="UP000551327"/>
    </source>
</evidence>
<evidence type="ECO:0000256" key="2">
    <source>
        <dbReference type="ARBA" id="ARBA00022723"/>
    </source>
</evidence>
<proteinExistence type="predicted"/>
<evidence type="ECO:0000259" key="6">
    <source>
        <dbReference type="PROSITE" id="PS51007"/>
    </source>
</evidence>
<dbReference type="PANTHER" id="PTHR35008">
    <property type="entry name" value="BLL4482 PROTEIN-RELATED"/>
    <property type="match status" value="1"/>
</dbReference>
<keyword evidence="5" id="KW-0732">Signal</keyword>
<dbReference type="PROSITE" id="PS51007">
    <property type="entry name" value="CYTC"/>
    <property type="match status" value="1"/>
</dbReference>
<keyword evidence="8" id="KW-1185">Reference proteome</keyword>
<keyword evidence="3 4" id="KW-0408">Iron</keyword>
<dbReference type="InterPro" id="IPR009056">
    <property type="entry name" value="Cyt_c-like_dom"/>
</dbReference>
<protein>
    <submittedName>
        <fullName evidence="7">Cytochrome c</fullName>
    </submittedName>
</protein>
<dbReference type="Pfam" id="PF13442">
    <property type="entry name" value="Cytochrome_CBB3"/>
    <property type="match status" value="1"/>
</dbReference>
<feature type="chain" id="PRO_5030811527" evidence="5">
    <location>
        <begin position="30"/>
        <end position="150"/>
    </location>
</feature>
<dbReference type="Gene3D" id="1.10.760.10">
    <property type="entry name" value="Cytochrome c-like domain"/>
    <property type="match status" value="1"/>
</dbReference>
<evidence type="ECO:0000256" key="4">
    <source>
        <dbReference type="PROSITE-ProRule" id="PRU00433"/>
    </source>
</evidence>
<keyword evidence="1 4" id="KW-0349">Heme</keyword>
<dbReference type="GO" id="GO:0046872">
    <property type="term" value="F:metal ion binding"/>
    <property type="evidence" value="ECO:0007669"/>
    <property type="project" value="UniProtKB-KW"/>
</dbReference>
<dbReference type="GO" id="GO:0020037">
    <property type="term" value="F:heme binding"/>
    <property type="evidence" value="ECO:0007669"/>
    <property type="project" value="InterPro"/>
</dbReference>
<gene>
    <name evidence="7" type="ORF">H7F53_11355</name>
</gene>